<feature type="transmembrane region" description="Helical" evidence="3">
    <location>
        <begin position="173"/>
        <end position="194"/>
    </location>
</feature>
<dbReference type="Pfam" id="PF07654">
    <property type="entry name" value="C1-set"/>
    <property type="match status" value="1"/>
</dbReference>
<accession>A0A4X2LZQ3</accession>
<evidence type="ECO:0000313" key="5">
    <source>
        <dbReference type="Ensembl" id="ENSVURP00010029553.1"/>
    </source>
</evidence>
<keyword evidence="3" id="KW-0812">Transmembrane</keyword>
<dbReference type="Proteomes" id="UP000314987">
    <property type="component" value="Unassembled WGS sequence"/>
</dbReference>
<feature type="domain" description="Ig-like" evidence="4">
    <location>
        <begin position="35"/>
        <end position="148"/>
    </location>
</feature>
<dbReference type="InterPro" id="IPR036179">
    <property type="entry name" value="Ig-like_dom_sf"/>
</dbReference>
<dbReference type="Gene3D" id="2.60.40.10">
    <property type="entry name" value="Immunoglobulins"/>
    <property type="match status" value="1"/>
</dbReference>
<dbReference type="GO" id="GO:0042101">
    <property type="term" value="C:T cell receptor complex"/>
    <property type="evidence" value="ECO:0007669"/>
    <property type="project" value="UniProtKB-ARBA"/>
</dbReference>
<proteinExistence type="predicted"/>
<evidence type="ECO:0000259" key="4">
    <source>
        <dbReference type="PROSITE" id="PS50835"/>
    </source>
</evidence>
<dbReference type="FunFam" id="2.60.40.10:FF:001090">
    <property type="entry name" value="T cell receptor beta constant 1"/>
    <property type="match status" value="1"/>
</dbReference>
<keyword evidence="3" id="KW-0472">Membrane</keyword>
<keyword evidence="3" id="KW-1133">Transmembrane helix</keyword>
<evidence type="ECO:0000256" key="1">
    <source>
        <dbReference type="ARBA" id="ARBA00023180"/>
    </source>
</evidence>
<keyword evidence="6" id="KW-1185">Reference proteome</keyword>
<organism evidence="5 6">
    <name type="scientific">Vombatus ursinus</name>
    <name type="common">Common wombat</name>
    <dbReference type="NCBI Taxonomy" id="29139"/>
    <lineage>
        <taxon>Eukaryota</taxon>
        <taxon>Metazoa</taxon>
        <taxon>Chordata</taxon>
        <taxon>Craniata</taxon>
        <taxon>Vertebrata</taxon>
        <taxon>Euteleostomi</taxon>
        <taxon>Mammalia</taxon>
        <taxon>Metatheria</taxon>
        <taxon>Diprotodontia</taxon>
        <taxon>Vombatidae</taxon>
        <taxon>Vombatus</taxon>
    </lineage>
</organism>
<protein>
    <recommendedName>
        <fullName evidence="4">Ig-like domain-containing protein</fullName>
    </recommendedName>
</protein>
<sequence length="203" mass="23190">MYMWQCRTQRAQQRHRKISHTSVQVTDDLNKVTPPKVTVFQPSEEEIEEKGKATLVCLATGFYPDLVKLSWWVNGQQTQVGVSTDPQPSKEQPDNDFSKYSMSSRLRVSAPFWRNPKNSFRCQVLFHGISEDEPWTGNTSKPITQNVSDQIWGKADCGVTSESYQRSIQSATFLYEILLGKAMLYGLLVSALVWRAMAKKKYS</sequence>
<dbReference type="SUPFAM" id="SSF48726">
    <property type="entry name" value="Immunoglobulin"/>
    <property type="match status" value="1"/>
</dbReference>
<dbReference type="SMART" id="SM00407">
    <property type="entry name" value="IGc1"/>
    <property type="match status" value="1"/>
</dbReference>
<dbReference type="InterPro" id="IPR013783">
    <property type="entry name" value="Ig-like_fold"/>
</dbReference>
<dbReference type="PANTHER" id="PTHR23411">
    <property type="entry name" value="TAPASIN"/>
    <property type="match status" value="1"/>
</dbReference>
<dbReference type="InterPro" id="IPR050380">
    <property type="entry name" value="Immune_Resp_Modulators"/>
</dbReference>
<dbReference type="PROSITE" id="PS50835">
    <property type="entry name" value="IG_LIKE"/>
    <property type="match status" value="1"/>
</dbReference>
<keyword evidence="2" id="KW-0393">Immunoglobulin domain</keyword>
<name>A0A4X2LZQ3_VOMUR</name>
<dbReference type="InterPro" id="IPR007110">
    <property type="entry name" value="Ig-like_dom"/>
</dbReference>
<reference evidence="5" key="3">
    <citation type="submission" date="2025-09" db="UniProtKB">
        <authorList>
            <consortium name="Ensembl"/>
        </authorList>
    </citation>
    <scope>IDENTIFICATION</scope>
</reference>
<evidence type="ECO:0000256" key="2">
    <source>
        <dbReference type="ARBA" id="ARBA00023319"/>
    </source>
</evidence>
<reference evidence="6" key="1">
    <citation type="submission" date="2018-12" db="EMBL/GenBank/DDBJ databases">
        <authorList>
            <person name="Yazar S."/>
        </authorList>
    </citation>
    <scope>NUCLEOTIDE SEQUENCE [LARGE SCALE GENOMIC DNA]</scope>
</reference>
<dbReference type="InterPro" id="IPR003597">
    <property type="entry name" value="Ig_C1-set"/>
</dbReference>
<dbReference type="Ensembl" id="ENSVURT00010033666.1">
    <property type="protein sequence ID" value="ENSVURP00010029553.1"/>
    <property type="gene ID" value="ENSVURG00010022607.1"/>
</dbReference>
<keyword evidence="1" id="KW-0325">Glycoprotein</keyword>
<dbReference type="AlphaFoldDB" id="A0A4X2LZQ3"/>
<dbReference type="GeneTree" id="ENSGT00730000111153"/>
<dbReference type="CDD" id="cd05769">
    <property type="entry name" value="IgC1_TCR_beta"/>
    <property type="match status" value="1"/>
</dbReference>
<evidence type="ECO:0000256" key="3">
    <source>
        <dbReference type="SAM" id="Phobius"/>
    </source>
</evidence>
<reference evidence="5" key="2">
    <citation type="submission" date="2025-08" db="UniProtKB">
        <authorList>
            <consortium name="Ensembl"/>
        </authorList>
    </citation>
    <scope>IDENTIFICATION</scope>
</reference>
<evidence type="ECO:0000313" key="6">
    <source>
        <dbReference type="Proteomes" id="UP000314987"/>
    </source>
</evidence>